<reference evidence="3 4" key="1">
    <citation type="submission" date="2013-08" db="EMBL/GenBank/DDBJ databases">
        <title>The genome sequence of Knoellia sinensis.</title>
        <authorList>
            <person name="Zhu W."/>
            <person name="Wang G."/>
        </authorList>
    </citation>
    <scope>NUCLEOTIDE SEQUENCE [LARGE SCALE GENOMIC DNA]</scope>
    <source>
        <strain evidence="3 4">KCTC 19936</strain>
    </source>
</reference>
<evidence type="ECO:0000313" key="4">
    <source>
        <dbReference type="Proteomes" id="UP000030002"/>
    </source>
</evidence>
<dbReference type="EMBL" id="AVPJ01000011">
    <property type="protein sequence ID" value="KGN31527.1"/>
    <property type="molecule type" value="Genomic_DNA"/>
</dbReference>
<dbReference type="eggNOG" id="COG0025">
    <property type="taxonomic scope" value="Bacteria"/>
</dbReference>
<evidence type="ECO:0000256" key="1">
    <source>
        <dbReference type="SAM" id="MobiDB-lite"/>
    </source>
</evidence>
<name>A0A0A0J667_9MICO</name>
<evidence type="ECO:0000259" key="2">
    <source>
        <dbReference type="PROSITE" id="PS50271"/>
    </source>
</evidence>
<dbReference type="Proteomes" id="UP000030002">
    <property type="component" value="Unassembled WGS sequence"/>
</dbReference>
<feature type="region of interest" description="Disordered" evidence="1">
    <location>
        <begin position="1"/>
        <end position="22"/>
    </location>
</feature>
<dbReference type="PROSITE" id="PS50271">
    <property type="entry name" value="ZF_UBP"/>
    <property type="match status" value="1"/>
</dbReference>
<dbReference type="STRING" id="1385520.N802_03930"/>
<dbReference type="InterPro" id="IPR001607">
    <property type="entry name" value="Znf_UBP"/>
</dbReference>
<dbReference type="OrthoDB" id="57886at2"/>
<evidence type="ECO:0000313" key="3">
    <source>
        <dbReference type="EMBL" id="KGN31527.1"/>
    </source>
</evidence>
<feature type="domain" description="UBP-type" evidence="2">
    <location>
        <begin position="1"/>
        <end position="107"/>
    </location>
</feature>
<dbReference type="AlphaFoldDB" id="A0A0A0J667"/>
<dbReference type="RefSeq" id="WP_035917449.1">
    <property type="nucleotide sequence ID" value="NZ_AVPJ01000011.1"/>
</dbReference>
<feature type="compositionally biased region" description="Basic and acidic residues" evidence="1">
    <location>
        <begin position="111"/>
        <end position="121"/>
    </location>
</feature>
<gene>
    <name evidence="3" type="ORF">N802_03930</name>
</gene>
<organism evidence="3 4">
    <name type="scientific">Knoellia sinensis KCTC 19936</name>
    <dbReference type="NCBI Taxonomy" id="1385520"/>
    <lineage>
        <taxon>Bacteria</taxon>
        <taxon>Bacillati</taxon>
        <taxon>Actinomycetota</taxon>
        <taxon>Actinomycetes</taxon>
        <taxon>Micrococcales</taxon>
        <taxon>Intrasporangiaceae</taxon>
        <taxon>Knoellia</taxon>
    </lineage>
</organism>
<dbReference type="Gene3D" id="3.30.40.10">
    <property type="entry name" value="Zinc/RING finger domain, C3HC4 (zinc finger)"/>
    <property type="match status" value="1"/>
</dbReference>
<protein>
    <submittedName>
        <fullName evidence="3">Zn-finger-containing protein</fullName>
    </submittedName>
</protein>
<accession>A0A0A0J667</accession>
<feature type="region of interest" description="Disordered" evidence="1">
    <location>
        <begin position="89"/>
        <end position="121"/>
    </location>
</feature>
<dbReference type="InterPro" id="IPR013083">
    <property type="entry name" value="Znf_RING/FYVE/PHD"/>
</dbReference>
<sequence>MAEPVQFQESADLDPSVPPSGPGCAECTTAQGWWVHLRRCTACGHIGCCDTSPSQHATAHFHQTGHPIMASYEPGDVWFWNYTTEQMGSGPTLAEPASHPADQTTPGPQERVPDNWRDLIH</sequence>
<comment type="caution">
    <text evidence="3">The sequence shown here is derived from an EMBL/GenBank/DDBJ whole genome shotgun (WGS) entry which is preliminary data.</text>
</comment>
<keyword evidence="4" id="KW-1185">Reference proteome</keyword>
<dbReference type="SUPFAM" id="SSF57850">
    <property type="entry name" value="RING/U-box"/>
    <property type="match status" value="1"/>
</dbReference>
<dbReference type="GO" id="GO:0008270">
    <property type="term" value="F:zinc ion binding"/>
    <property type="evidence" value="ECO:0007669"/>
    <property type="project" value="InterPro"/>
</dbReference>
<dbReference type="Pfam" id="PF02148">
    <property type="entry name" value="zf-UBP"/>
    <property type="match status" value="1"/>
</dbReference>
<proteinExistence type="predicted"/>